<feature type="compositionally biased region" description="Basic and acidic residues" evidence="1">
    <location>
        <begin position="91"/>
        <end position="116"/>
    </location>
</feature>
<accession>A0A180G528</accession>
<dbReference type="Proteomes" id="UP000005240">
    <property type="component" value="Unassembled WGS sequence"/>
</dbReference>
<dbReference type="EnsemblFungi" id="PTTG_10102-t43_1">
    <property type="protein sequence ID" value="PTTG_10102-t43_1-p1"/>
    <property type="gene ID" value="PTTG_10102"/>
</dbReference>
<evidence type="ECO:0000256" key="1">
    <source>
        <dbReference type="SAM" id="MobiDB-lite"/>
    </source>
</evidence>
<evidence type="ECO:0008006" key="6">
    <source>
        <dbReference type="Google" id="ProtNLM"/>
    </source>
</evidence>
<gene>
    <name evidence="3" type="ORF">PTTG_10102</name>
</gene>
<reference evidence="4" key="4">
    <citation type="submission" date="2025-05" db="UniProtKB">
        <authorList>
            <consortium name="EnsemblFungi"/>
        </authorList>
    </citation>
    <scope>IDENTIFICATION</scope>
    <source>
        <strain evidence="4">isolate 1-1 / race 1 (BBBD)</strain>
    </source>
</reference>
<evidence type="ECO:0000256" key="2">
    <source>
        <dbReference type="SAM" id="SignalP"/>
    </source>
</evidence>
<name>A0A180G528_PUCT1</name>
<evidence type="ECO:0000313" key="5">
    <source>
        <dbReference type="Proteomes" id="UP000005240"/>
    </source>
</evidence>
<organism evidence="3">
    <name type="scientific">Puccinia triticina (isolate 1-1 / race 1 (BBBD))</name>
    <name type="common">Brown leaf rust fungus</name>
    <dbReference type="NCBI Taxonomy" id="630390"/>
    <lineage>
        <taxon>Eukaryota</taxon>
        <taxon>Fungi</taxon>
        <taxon>Dikarya</taxon>
        <taxon>Basidiomycota</taxon>
        <taxon>Pucciniomycotina</taxon>
        <taxon>Pucciniomycetes</taxon>
        <taxon>Pucciniales</taxon>
        <taxon>Pucciniaceae</taxon>
        <taxon>Puccinia</taxon>
    </lineage>
</organism>
<reference evidence="4 5" key="3">
    <citation type="journal article" date="2017" name="G3 (Bethesda)">
        <title>Comparative analysis highlights variable genome content of wheat rusts and divergence of the mating loci.</title>
        <authorList>
            <person name="Cuomo C.A."/>
            <person name="Bakkeren G."/>
            <person name="Khalil H.B."/>
            <person name="Panwar V."/>
            <person name="Joly D."/>
            <person name="Linning R."/>
            <person name="Sakthikumar S."/>
            <person name="Song X."/>
            <person name="Adiconis X."/>
            <person name="Fan L."/>
            <person name="Goldberg J.M."/>
            <person name="Levin J.Z."/>
            <person name="Young S."/>
            <person name="Zeng Q."/>
            <person name="Anikster Y."/>
            <person name="Bruce M."/>
            <person name="Wang M."/>
            <person name="Yin C."/>
            <person name="McCallum B."/>
            <person name="Szabo L.J."/>
            <person name="Hulbert S."/>
            <person name="Chen X."/>
            <person name="Fellers J.P."/>
        </authorList>
    </citation>
    <scope>NUCLEOTIDE SEQUENCE</scope>
    <source>
        <strain evidence="4">isolate 1-1 / race 1 (BBBD)</strain>
        <strain evidence="5">Isolate 1-1 / race 1 (BBBD)</strain>
    </source>
</reference>
<feature type="region of interest" description="Disordered" evidence="1">
    <location>
        <begin position="20"/>
        <end position="116"/>
    </location>
</feature>
<reference evidence="3" key="1">
    <citation type="submission" date="2009-11" db="EMBL/GenBank/DDBJ databases">
        <authorList>
            <consortium name="The Broad Institute Genome Sequencing Platform"/>
            <person name="Ward D."/>
            <person name="Feldgarden M."/>
            <person name="Earl A."/>
            <person name="Young S.K."/>
            <person name="Zeng Q."/>
            <person name="Koehrsen M."/>
            <person name="Alvarado L."/>
            <person name="Berlin A."/>
            <person name="Bochicchio J."/>
            <person name="Borenstein D."/>
            <person name="Chapman S.B."/>
            <person name="Chen Z."/>
            <person name="Engels R."/>
            <person name="Freedman E."/>
            <person name="Gellesch M."/>
            <person name="Goldberg J."/>
            <person name="Griggs A."/>
            <person name="Gujja S."/>
            <person name="Heilman E."/>
            <person name="Heiman D."/>
            <person name="Hepburn T."/>
            <person name="Howarth C."/>
            <person name="Jen D."/>
            <person name="Larson L."/>
            <person name="Lewis B."/>
            <person name="Mehta T."/>
            <person name="Park D."/>
            <person name="Pearson M."/>
            <person name="Roberts A."/>
            <person name="Saif S."/>
            <person name="Shea T."/>
            <person name="Shenoy N."/>
            <person name="Sisk P."/>
            <person name="Stolte C."/>
            <person name="Sykes S."/>
            <person name="Thomson T."/>
            <person name="Walk T."/>
            <person name="White J."/>
            <person name="Yandava C."/>
            <person name="Izard J."/>
            <person name="Baranova O.V."/>
            <person name="Blanton J.M."/>
            <person name="Tanner A.C."/>
            <person name="Dewhirst F.E."/>
            <person name="Haas B."/>
            <person name="Nusbaum C."/>
            <person name="Birren B."/>
        </authorList>
    </citation>
    <scope>NUCLEOTIDE SEQUENCE [LARGE SCALE GENOMIC DNA]</scope>
    <source>
        <strain evidence="3">1-1 BBBD Race 1</strain>
    </source>
</reference>
<feature type="compositionally biased region" description="Polar residues" evidence="1">
    <location>
        <begin position="33"/>
        <end position="42"/>
    </location>
</feature>
<feature type="compositionally biased region" description="Polar residues" evidence="1">
    <location>
        <begin position="155"/>
        <end position="170"/>
    </location>
</feature>
<sequence length="343" mass="37062">MFNLIAAATLAVKVAAGLSTGDTGRQGDGEASGQLQGVTGTQDESEAPAPPEEERAGGGAADEPAPAPPKKPKKVTVKALAGRSTQATSKRPGEQERDDDRGGGEDHEGQRGTGLKEFRELVGEVTGVQGSQKGTANNPVNAKEEIWVIGGQPGDPSTTTPDLSGSDTHVSNSVNHHTPFRVSGHDPIQLHGFKVPTPASTVTPRVRDYNEMVGSTGPEAAVLFDNAAIPNNNDIGLPDFLAKNLIGFRAPLPLTIFNEWWQEQVFLHHAEKRKKFNDVSGDQLRYTGFPYLSEYLQAYQEWSVNHQGFLRAFSKIPLHANLAHWLVIHKRNADGIIRREGFM</sequence>
<dbReference type="VEuPathDB" id="FungiDB:PTTG_10102"/>
<reference evidence="3" key="2">
    <citation type="submission" date="2016-05" db="EMBL/GenBank/DDBJ databases">
        <title>Comparative analysis highlights variable genome content of wheat rusts and divergence of the mating loci.</title>
        <authorList>
            <person name="Cuomo C.A."/>
            <person name="Bakkeren G."/>
            <person name="Szabo L."/>
            <person name="Khalil H."/>
            <person name="Joly D."/>
            <person name="Goldberg J."/>
            <person name="Young S."/>
            <person name="Zeng Q."/>
            <person name="Fellers J."/>
        </authorList>
    </citation>
    <scope>NUCLEOTIDE SEQUENCE [LARGE SCALE GENOMIC DNA]</scope>
    <source>
        <strain evidence="3">1-1 BBBD Race 1</strain>
    </source>
</reference>
<keyword evidence="5" id="KW-1185">Reference proteome</keyword>
<protein>
    <recommendedName>
        <fullName evidence="6">Ubiquitin-like protease family profile domain-containing protein</fullName>
    </recommendedName>
</protein>
<feature type="region of interest" description="Disordered" evidence="1">
    <location>
        <begin position="151"/>
        <end position="170"/>
    </location>
</feature>
<feature type="signal peptide" evidence="2">
    <location>
        <begin position="1"/>
        <end position="16"/>
    </location>
</feature>
<evidence type="ECO:0000313" key="3">
    <source>
        <dbReference type="EMBL" id="OAV87694.1"/>
    </source>
</evidence>
<dbReference type="AlphaFoldDB" id="A0A180G528"/>
<keyword evidence="2" id="KW-0732">Signal</keyword>
<proteinExistence type="predicted"/>
<feature type="non-terminal residue" evidence="3">
    <location>
        <position position="343"/>
    </location>
</feature>
<feature type="chain" id="PRO_5008109566" description="Ubiquitin-like protease family profile domain-containing protein" evidence="2">
    <location>
        <begin position="17"/>
        <end position="343"/>
    </location>
</feature>
<evidence type="ECO:0000313" key="4">
    <source>
        <dbReference type="EnsemblFungi" id="PTTG_10102-t43_1-p1"/>
    </source>
</evidence>
<dbReference type="EMBL" id="ADAS02000311">
    <property type="protein sequence ID" value="OAV87694.1"/>
    <property type="molecule type" value="Genomic_DNA"/>
</dbReference>